<gene>
    <name evidence="1" type="ORF">MCOL2_01500</name>
</gene>
<dbReference type="RefSeq" id="WP_254259779.1">
    <property type="nucleotide sequence ID" value="NZ_AODM01000005.1"/>
</dbReference>
<name>W7E2H1_9LIST</name>
<dbReference type="PATRIC" id="fig|1265822.4.peg.305"/>
<sequence>MEKEAVKYVLDQTIQPNDRIVYCDEGTFIIDNDGNGKRILPRAIRAERPLIMNTLSSLCQYVQANIERTESPLVLRVDGPRSVVLEGLLLEDGTRETLAIAEAIVPSIDFDQPMNIENFIIMMQSKFTKKGDRDALLQVTGNAVEENVKQVGDDGVSQSIVVRTGVASKAEAVVPNPTKLAPFRTFLEVDQPESLFVFRMNDGPRCALYEADGGAWKNQAILNIRTFLEENLKEQIDSKRITLLA</sequence>
<dbReference type="EMBL" id="AODM01000005">
    <property type="protein sequence ID" value="EUJ64833.1"/>
    <property type="molecule type" value="Genomic_DNA"/>
</dbReference>
<reference evidence="1 2" key="1">
    <citation type="submission" date="2012-12" db="EMBL/GenBank/DDBJ databases">
        <title>Novel taxa of Listeriaceae from agricultural environments in the United States.</title>
        <authorList>
            <person name="den Bakker H.C."/>
            <person name="Allred A."/>
            <person name="Warchocki S."/>
            <person name="Wright E.M."/>
            <person name="Burrell A."/>
            <person name="Nightingale K.K."/>
            <person name="Kephart D."/>
            <person name="Wiedmann M."/>
        </authorList>
    </citation>
    <scope>NUCLEOTIDE SEQUENCE [LARGE SCALE GENOMIC DNA]</scope>
    <source>
        <strain evidence="1 2">FSL S10-1203</strain>
    </source>
</reference>
<evidence type="ECO:0000313" key="1">
    <source>
        <dbReference type="EMBL" id="EUJ64833.1"/>
    </source>
</evidence>
<evidence type="ECO:0008006" key="3">
    <source>
        <dbReference type="Google" id="ProtNLM"/>
    </source>
</evidence>
<comment type="caution">
    <text evidence="1">The sequence shown here is derived from an EMBL/GenBank/DDBJ whole genome shotgun (WGS) entry which is preliminary data.</text>
</comment>
<accession>W7E2H1</accession>
<proteinExistence type="predicted"/>
<dbReference type="Proteomes" id="UP000019241">
    <property type="component" value="Unassembled WGS sequence"/>
</dbReference>
<dbReference type="AlphaFoldDB" id="W7E2H1"/>
<organism evidence="1 2">
    <name type="scientific">Listeria fleischmannii FSL S10-1203</name>
    <dbReference type="NCBI Taxonomy" id="1265822"/>
    <lineage>
        <taxon>Bacteria</taxon>
        <taxon>Bacillati</taxon>
        <taxon>Bacillota</taxon>
        <taxon>Bacilli</taxon>
        <taxon>Bacillales</taxon>
        <taxon>Listeriaceae</taxon>
        <taxon>Listeria</taxon>
    </lineage>
</organism>
<evidence type="ECO:0000313" key="2">
    <source>
        <dbReference type="Proteomes" id="UP000019241"/>
    </source>
</evidence>
<protein>
    <recommendedName>
        <fullName evidence="3">Phage protein</fullName>
    </recommendedName>
</protein>